<feature type="chain" id="PRO_5046152129" description="Secreted protein" evidence="1">
    <location>
        <begin position="27"/>
        <end position="125"/>
    </location>
</feature>
<organism evidence="2 3">
    <name type="scientific">Streptomyces tricolor</name>
    <dbReference type="NCBI Taxonomy" id="68277"/>
    <lineage>
        <taxon>Bacteria</taxon>
        <taxon>Bacillati</taxon>
        <taxon>Actinomycetota</taxon>
        <taxon>Actinomycetes</taxon>
        <taxon>Kitasatosporales</taxon>
        <taxon>Streptomycetaceae</taxon>
        <taxon>Streptomyces</taxon>
        <taxon>Streptomyces violaceoruber group</taxon>
    </lineage>
</organism>
<proteinExistence type="predicted"/>
<dbReference type="RefSeq" id="WP_143649687.1">
    <property type="nucleotide sequence ID" value="NZ_JAKKZF010000093.1"/>
</dbReference>
<evidence type="ECO:0000313" key="3">
    <source>
        <dbReference type="Proteomes" id="UP001299012"/>
    </source>
</evidence>
<dbReference type="EMBL" id="JAKKZF010000093">
    <property type="protein sequence ID" value="MCG0065982.1"/>
    <property type="molecule type" value="Genomic_DNA"/>
</dbReference>
<evidence type="ECO:0008006" key="4">
    <source>
        <dbReference type="Google" id="ProtNLM"/>
    </source>
</evidence>
<keyword evidence="3" id="KW-1185">Reference proteome</keyword>
<keyword evidence="1" id="KW-0732">Signal</keyword>
<evidence type="ECO:0000256" key="1">
    <source>
        <dbReference type="SAM" id="SignalP"/>
    </source>
</evidence>
<accession>A0ABS9JK90</accession>
<gene>
    <name evidence="2" type="ORF">L0F81_22240</name>
</gene>
<sequence length="125" mass="13772">MRHRLITAAVSVLVLAVVGSGAPAHADATVHEGKVGLSVKGQGLRVQRAGAWMDGHGRGVRARLYTVYEGTRTDLTRWQDATPRSVGISRFSDVGWKLNRRFRHGTWLCVEFNRADGAPCARIHR</sequence>
<feature type="signal peptide" evidence="1">
    <location>
        <begin position="1"/>
        <end position="26"/>
    </location>
</feature>
<reference evidence="2 3" key="1">
    <citation type="submission" date="2022-01" db="EMBL/GenBank/DDBJ databases">
        <title>Draft Genome Sequences of Seven Type Strains of the Genus Streptomyces.</title>
        <authorList>
            <person name="Aziz S."/>
            <person name="Coretto E."/>
            <person name="Chronakova A."/>
            <person name="Sproer C."/>
            <person name="Huber K."/>
            <person name="Nouioui I."/>
            <person name="Gross H."/>
        </authorList>
    </citation>
    <scope>NUCLEOTIDE SEQUENCE [LARGE SCALE GENOMIC DNA]</scope>
    <source>
        <strain evidence="2 3">DSM 41685</strain>
    </source>
</reference>
<comment type="caution">
    <text evidence="2">The sequence shown here is derived from an EMBL/GenBank/DDBJ whole genome shotgun (WGS) entry which is preliminary data.</text>
</comment>
<dbReference type="Proteomes" id="UP001299012">
    <property type="component" value="Unassembled WGS sequence"/>
</dbReference>
<evidence type="ECO:0000313" key="2">
    <source>
        <dbReference type="EMBL" id="MCG0065982.1"/>
    </source>
</evidence>
<name>A0ABS9JK90_9ACTN</name>
<protein>
    <recommendedName>
        <fullName evidence="4">Secreted protein</fullName>
    </recommendedName>
</protein>